<keyword evidence="2" id="KW-0677">Repeat</keyword>
<dbReference type="PANTHER" id="PTHR15574:SF40">
    <property type="entry name" value="WD AND TETRATRICOPEPTIDE REPEATS PROTEIN 1"/>
    <property type="match status" value="1"/>
</dbReference>
<protein>
    <submittedName>
        <fullName evidence="4">WD40-repeat-containing domain protein</fullName>
    </submittedName>
</protein>
<gene>
    <name evidence="4" type="ORF">BD626DRAFT_461011</name>
</gene>
<feature type="repeat" description="WD" evidence="3">
    <location>
        <begin position="95"/>
        <end position="136"/>
    </location>
</feature>
<reference evidence="4 5" key="1">
    <citation type="journal article" date="2019" name="New Phytol.">
        <title>Comparative genomics reveals unique wood-decay strategies and fruiting body development in the Schizophyllaceae.</title>
        <authorList>
            <person name="Almasi E."/>
            <person name="Sahu N."/>
            <person name="Krizsan K."/>
            <person name="Balint B."/>
            <person name="Kovacs G.M."/>
            <person name="Kiss B."/>
            <person name="Cseklye J."/>
            <person name="Drula E."/>
            <person name="Henrissat B."/>
            <person name="Nagy I."/>
            <person name="Chovatia M."/>
            <person name="Adam C."/>
            <person name="LaButti K."/>
            <person name="Lipzen A."/>
            <person name="Riley R."/>
            <person name="Grigoriev I.V."/>
            <person name="Nagy L.G."/>
        </authorList>
    </citation>
    <scope>NUCLEOTIDE SEQUENCE [LARGE SCALE GENOMIC DNA]</scope>
    <source>
        <strain evidence="4 5">NL-1724</strain>
    </source>
</reference>
<sequence>MSGPKSVPWSTFNNDLHVMAQKRMEKLVPAHRQDDSLLRNGFPYHKRLKAHDSCVNALAFSASDDGRFLASGGDDLKVQIWDLHRQDQSAPNCTLRGAISNIFNIAFSATNKYIFSGGADEMVMQYDFTTASTLLSAMRTRPSMYANGQYDNNASIRDISCHPYNDEIFISASEDGRIVMYDARTANTQGEIQLLAEATGARFNPVLEHIFATSDKQRLQLRDARMAFGSRSSLSDGGVVRTYSTRLTRTTAGERQRCSPEVNSFTFDAAGQNIAATTLHHYPVIYALSDPAPVAVCTSGDLPAEEGSYSNSCTMKHGSFSGRALNGNYYAAGSDDFRGYVWRLPSLAELLERRTEVPRNEAIPADAVAYIGPDTDSPYIPATLTRPTCQLTGHNSIVNSTIFHPTLPHIFTAGIERDVLIHGPTPGSPCVAGLRRSPPSAAVRRVDGSQRRLRCRINSTG</sequence>
<dbReference type="SMART" id="SM00320">
    <property type="entry name" value="WD40"/>
    <property type="match status" value="4"/>
</dbReference>
<dbReference type="Gene3D" id="2.130.10.10">
    <property type="entry name" value="YVTN repeat-like/Quinoprotein amine dehydrogenase"/>
    <property type="match status" value="2"/>
</dbReference>
<dbReference type="GO" id="GO:0005737">
    <property type="term" value="C:cytoplasm"/>
    <property type="evidence" value="ECO:0007669"/>
    <property type="project" value="TreeGrafter"/>
</dbReference>
<dbReference type="OrthoDB" id="4869960at2759"/>
<evidence type="ECO:0000256" key="1">
    <source>
        <dbReference type="ARBA" id="ARBA00022574"/>
    </source>
</evidence>
<dbReference type="PROSITE" id="PS50294">
    <property type="entry name" value="WD_REPEATS_REGION"/>
    <property type="match status" value="1"/>
</dbReference>
<evidence type="ECO:0000256" key="2">
    <source>
        <dbReference type="ARBA" id="ARBA00022737"/>
    </source>
</evidence>
<dbReference type="InterPro" id="IPR036322">
    <property type="entry name" value="WD40_repeat_dom_sf"/>
</dbReference>
<evidence type="ECO:0000256" key="3">
    <source>
        <dbReference type="PROSITE-ProRule" id="PRU00221"/>
    </source>
</evidence>
<name>A0A550C750_9AGAR</name>
<dbReference type="STRING" id="97359.A0A550C750"/>
<accession>A0A550C750</accession>
<evidence type="ECO:0000313" key="4">
    <source>
        <dbReference type="EMBL" id="TRM60627.1"/>
    </source>
</evidence>
<dbReference type="InterPro" id="IPR045151">
    <property type="entry name" value="DCAF8"/>
</dbReference>
<dbReference type="SUPFAM" id="SSF50978">
    <property type="entry name" value="WD40 repeat-like"/>
    <property type="match status" value="1"/>
</dbReference>
<organism evidence="4 5">
    <name type="scientific">Schizophyllum amplum</name>
    <dbReference type="NCBI Taxonomy" id="97359"/>
    <lineage>
        <taxon>Eukaryota</taxon>
        <taxon>Fungi</taxon>
        <taxon>Dikarya</taxon>
        <taxon>Basidiomycota</taxon>
        <taxon>Agaricomycotina</taxon>
        <taxon>Agaricomycetes</taxon>
        <taxon>Agaricomycetidae</taxon>
        <taxon>Agaricales</taxon>
        <taxon>Schizophyllaceae</taxon>
        <taxon>Schizophyllum</taxon>
    </lineage>
</organism>
<dbReference type="PROSITE" id="PS00678">
    <property type="entry name" value="WD_REPEATS_1"/>
    <property type="match status" value="1"/>
</dbReference>
<keyword evidence="1 3" id="KW-0853">WD repeat</keyword>
<feature type="repeat" description="WD" evidence="3">
    <location>
        <begin position="48"/>
        <end position="91"/>
    </location>
</feature>
<dbReference type="PANTHER" id="PTHR15574">
    <property type="entry name" value="WD REPEAT DOMAIN-CONTAINING FAMILY"/>
    <property type="match status" value="1"/>
</dbReference>
<dbReference type="Proteomes" id="UP000320762">
    <property type="component" value="Unassembled WGS sequence"/>
</dbReference>
<evidence type="ECO:0000313" key="5">
    <source>
        <dbReference type="Proteomes" id="UP000320762"/>
    </source>
</evidence>
<dbReference type="GO" id="GO:0080008">
    <property type="term" value="C:Cul4-RING E3 ubiquitin ligase complex"/>
    <property type="evidence" value="ECO:0007669"/>
    <property type="project" value="TreeGrafter"/>
</dbReference>
<dbReference type="AlphaFoldDB" id="A0A550C750"/>
<dbReference type="GO" id="GO:0045717">
    <property type="term" value="P:negative regulation of fatty acid biosynthetic process"/>
    <property type="evidence" value="ECO:0007669"/>
    <property type="project" value="TreeGrafter"/>
</dbReference>
<dbReference type="Pfam" id="PF00400">
    <property type="entry name" value="WD40"/>
    <property type="match status" value="2"/>
</dbReference>
<dbReference type="InterPro" id="IPR019775">
    <property type="entry name" value="WD40_repeat_CS"/>
</dbReference>
<dbReference type="EMBL" id="VDMD01000021">
    <property type="protein sequence ID" value="TRM60627.1"/>
    <property type="molecule type" value="Genomic_DNA"/>
</dbReference>
<dbReference type="InterPro" id="IPR001680">
    <property type="entry name" value="WD40_rpt"/>
</dbReference>
<dbReference type="PROSITE" id="PS50082">
    <property type="entry name" value="WD_REPEATS_2"/>
    <property type="match status" value="2"/>
</dbReference>
<dbReference type="InterPro" id="IPR015943">
    <property type="entry name" value="WD40/YVTN_repeat-like_dom_sf"/>
</dbReference>
<proteinExistence type="predicted"/>
<keyword evidence="5" id="KW-1185">Reference proteome</keyword>
<comment type="caution">
    <text evidence="4">The sequence shown here is derived from an EMBL/GenBank/DDBJ whole genome shotgun (WGS) entry which is preliminary data.</text>
</comment>